<dbReference type="EMBL" id="CP009440">
    <property type="protein sequence ID" value="AJI53344.1"/>
    <property type="molecule type" value="Genomic_DNA"/>
</dbReference>
<keyword evidence="3 10" id="KW-0436">Ligase</keyword>
<dbReference type="OrthoDB" id="9801042at2"/>
<dbReference type="GO" id="GO:0006436">
    <property type="term" value="P:tryptophanyl-tRNA aminoacylation"/>
    <property type="evidence" value="ECO:0007669"/>
    <property type="project" value="UniProtKB-UniRule"/>
</dbReference>
<organism evidence="11 12">
    <name type="scientific">Francisella philomiragia</name>
    <dbReference type="NCBI Taxonomy" id="28110"/>
    <lineage>
        <taxon>Bacteria</taxon>
        <taxon>Pseudomonadati</taxon>
        <taxon>Pseudomonadota</taxon>
        <taxon>Gammaproteobacteria</taxon>
        <taxon>Thiotrichales</taxon>
        <taxon>Francisellaceae</taxon>
        <taxon>Francisella</taxon>
    </lineage>
</organism>
<reference evidence="11 12" key="1">
    <citation type="journal article" date="2015" name="Genome Announc.">
        <title>Genome sequencing of 18 francisella strains to aid in assay development and testing.</title>
        <authorList>
            <person name="Johnson S.L."/>
            <person name="Daligault H.E."/>
            <person name="Davenport K.W."/>
            <person name="Coyne S.R."/>
            <person name="Frey K.G."/>
            <person name="Koroleva G.I."/>
            <person name="Broomall S.M."/>
            <person name="Bishop-Lilly K.A."/>
            <person name="Bruce D.C."/>
            <person name="Chertkov O."/>
            <person name="Freitas T."/>
            <person name="Jaissle J."/>
            <person name="Ladner J.T."/>
            <person name="Rosenzweig C.N."/>
            <person name="Gibbons H.S."/>
            <person name="Palacios G.F."/>
            <person name="Redden C.L."/>
            <person name="Xu Y."/>
            <person name="Minogue T.D."/>
            <person name="Chain P.S."/>
        </authorList>
    </citation>
    <scope>NUCLEOTIDE SEQUENCE [LARGE SCALE GENOMIC DNA]</scope>
    <source>
        <strain evidence="11 12">GA01-2794</strain>
    </source>
</reference>
<dbReference type="GO" id="GO:0004830">
    <property type="term" value="F:tryptophan-tRNA ligase activity"/>
    <property type="evidence" value="ECO:0007669"/>
    <property type="project" value="UniProtKB-UniRule"/>
</dbReference>
<evidence type="ECO:0000313" key="12">
    <source>
        <dbReference type="Proteomes" id="UP000031830"/>
    </source>
</evidence>
<keyword evidence="4 10" id="KW-0547">Nucleotide-binding</keyword>
<dbReference type="NCBIfam" id="TIGR00233">
    <property type="entry name" value="trpS"/>
    <property type="match status" value="1"/>
</dbReference>
<dbReference type="RefSeq" id="WP_044526784.1">
    <property type="nucleotide sequence ID" value="NZ_CP009440.1"/>
</dbReference>
<evidence type="ECO:0000256" key="8">
    <source>
        <dbReference type="ARBA" id="ARBA00049929"/>
    </source>
</evidence>
<evidence type="ECO:0000256" key="2">
    <source>
        <dbReference type="ARBA" id="ARBA00013161"/>
    </source>
</evidence>
<dbReference type="Gene3D" id="3.40.50.620">
    <property type="entry name" value="HUPs"/>
    <property type="match status" value="1"/>
</dbReference>
<proteinExistence type="inferred from homology"/>
<evidence type="ECO:0000256" key="5">
    <source>
        <dbReference type="ARBA" id="ARBA00022840"/>
    </source>
</evidence>
<dbReference type="GO" id="GO:0005524">
    <property type="term" value="F:ATP binding"/>
    <property type="evidence" value="ECO:0007669"/>
    <property type="project" value="UniProtKB-KW"/>
</dbReference>
<keyword evidence="5 10" id="KW-0067">ATP-binding</keyword>
<evidence type="ECO:0000313" key="11">
    <source>
        <dbReference type="EMBL" id="AJI53344.1"/>
    </source>
</evidence>
<evidence type="ECO:0000256" key="3">
    <source>
        <dbReference type="ARBA" id="ARBA00022598"/>
    </source>
</evidence>
<dbReference type="Proteomes" id="UP000031830">
    <property type="component" value="Chromosome"/>
</dbReference>
<name>A0A0B6CS87_9GAMM</name>
<dbReference type="Pfam" id="PF00579">
    <property type="entry name" value="tRNA-synt_1b"/>
    <property type="match status" value="1"/>
</dbReference>
<dbReference type="PROSITE" id="PS00178">
    <property type="entry name" value="AA_TRNA_LIGASE_I"/>
    <property type="match status" value="1"/>
</dbReference>
<dbReference type="InterPro" id="IPR050203">
    <property type="entry name" value="Trp-tRNA_synthetase"/>
</dbReference>
<dbReference type="Gene3D" id="1.10.240.10">
    <property type="entry name" value="Tyrosyl-Transfer RNA Synthetase"/>
    <property type="match status" value="1"/>
</dbReference>
<evidence type="ECO:0000256" key="10">
    <source>
        <dbReference type="RuleBase" id="RU363036"/>
    </source>
</evidence>
<dbReference type="PANTHER" id="PTHR43766:SF1">
    <property type="entry name" value="TRYPTOPHAN--TRNA LIGASE, MITOCHONDRIAL"/>
    <property type="match status" value="1"/>
</dbReference>
<dbReference type="AlphaFoldDB" id="A0A0B6CS87"/>
<dbReference type="PRINTS" id="PR01039">
    <property type="entry name" value="TRNASYNTHTRP"/>
</dbReference>
<dbReference type="InterPro" id="IPR001412">
    <property type="entry name" value="aa-tRNA-synth_I_CS"/>
</dbReference>
<evidence type="ECO:0000256" key="6">
    <source>
        <dbReference type="ARBA" id="ARBA00022917"/>
    </source>
</evidence>
<protein>
    <recommendedName>
        <fullName evidence="2 9">Tryptophan--tRNA ligase</fullName>
        <ecNumber evidence="2 9">6.1.1.2</ecNumber>
    </recommendedName>
</protein>
<dbReference type="PANTHER" id="PTHR43766">
    <property type="entry name" value="TRYPTOPHAN--TRNA LIGASE, MITOCHONDRIAL"/>
    <property type="match status" value="1"/>
</dbReference>
<dbReference type="InterPro" id="IPR014729">
    <property type="entry name" value="Rossmann-like_a/b/a_fold"/>
</dbReference>
<dbReference type="STRING" id="28110.KU46_173"/>
<dbReference type="CDD" id="cd00806">
    <property type="entry name" value="TrpRS_core"/>
    <property type="match status" value="1"/>
</dbReference>
<gene>
    <name evidence="11" type="primary">trpS</name>
    <name evidence="11" type="ORF">LA55_1731</name>
</gene>
<accession>A0A0B6CS87</accession>
<dbReference type="GO" id="GO:0005829">
    <property type="term" value="C:cytosol"/>
    <property type="evidence" value="ECO:0007669"/>
    <property type="project" value="TreeGrafter"/>
</dbReference>
<dbReference type="EC" id="6.1.1.2" evidence="2 9"/>
<dbReference type="InterPro" id="IPR002305">
    <property type="entry name" value="aa-tRNA-synth_Ic"/>
</dbReference>
<comment type="similarity">
    <text evidence="1 10">Belongs to the class-I aminoacyl-tRNA synthetase family.</text>
</comment>
<evidence type="ECO:0000256" key="7">
    <source>
        <dbReference type="ARBA" id="ARBA00023146"/>
    </source>
</evidence>
<evidence type="ECO:0000256" key="4">
    <source>
        <dbReference type="ARBA" id="ARBA00022741"/>
    </source>
</evidence>
<dbReference type="FunFam" id="1.10.240.10:FF:000005">
    <property type="entry name" value="Tryptophan--tRNA ligase"/>
    <property type="match status" value="1"/>
</dbReference>
<dbReference type="InterPro" id="IPR002306">
    <property type="entry name" value="Trp-tRNA-ligase"/>
</dbReference>
<keyword evidence="6 10" id="KW-0648">Protein biosynthesis</keyword>
<comment type="catalytic activity">
    <reaction evidence="8">
        <text>tRNA(Trp) + L-tryptophan + ATP = L-tryptophyl-tRNA(Trp) + AMP + diphosphate + H(+)</text>
        <dbReference type="Rhea" id="RHEA:24080"/>
        <dbReference type="Rhea" id="RHEA-COMP:9671"/>
        <dbReference type="Rhea" id="RHEA-COMP:9705"/>
        <dbReference type="ChEBI" id="CHEBI:15378"/>
        <dbReference type="ChEBI" id="CHEBI:30616"/>
        <dbReference type="ChEBI" id="CHEBI:33019"/>
        <dbReference type="ChEBI" id="CHEBI:57912"/>
        <dbReference type="ChEBI" id="CHEBI:78442"/>
        <dbReference type="ChEBI" id="CHEBI:78535"/>
        <dbReference type="ChEBI" id="CHEBI:456215"/>
        <dbReference type="EC" id="6.1.1.2"/>
    </reaction>
</comment>
<evidence type="ECO:0000256" key="9">
    <source>
        <dbReference type="NCBIfam" id="TIGR00233"/>
    </source>
</evidence>
<dbReference type="KEGG" id="fpz:LA55_1731"/>
<sequence>MSKKIVLTGITPSGTPHLGNYIGAIKPAIEMSQSNEYNCMYFIADQHSLIKLWDKKLRQQYIYEIASSWLALGLDPTKASFYRQSDIPEIMELTWIISTTTAKGLLNRAHAYKALVDQNIQEENVDPDKGITMGLFNYPVLMAADIMMFDADLVPVGKDQIQHIEIARDIANRFNHIYKNQILKAPQALTSEDSQTILGLDGRKMSKSYDNTIPIFSTEKKLRKQVMKIITNSQTPEEKKDPKNCTVFAIYKSIATKAEVSSLEEKYLAGGLGWGDAKQILFEKINEYLTDAREKYDYYINNFKVVDDILNQGAEKMRPLAMNKLSEIKDLIGM</sequence>
<keyword evidence="7 10" id="KW-0030">Aminoacyl-tRNA synthetase</keyword>
<evidence type="ECO:0000256" key="1">
    <source>
        <dbReference type="ARBA" id="ARBA00005594"/>
    </source>
</evidence>
<dbReference type="SUPFAM" id="SSF52374">
    <property type="entry name" value="Nucleotidylyl transferase"/>
    <property type="match status" value="1"/>
</dbReference>